<evidence type="ECO:0000313" key="2">
    <source>
        <dbReference type="EMBL" id="GAA3494627.1"/>
    </source>
</evidence>
<dbReference type="Proteomes" id="UP001501455">
    <property type="component" value="Unassembled WGS sequence"/>
</dbReference>
<feature type="region of interest" description="Disordered" evidence="1">
    <location>
        <begin position="32"/>
        <end position="79"/>
    </location>
</feature>
<comment type="caution">
    <text evidence="2">The sequence shown here is derived from an EMBL/GenBank/DDBJ whole genome shotgun (WGS) entry which is preliminary data.</text>
</comment>
<accession>A0ABP6TI44</accession>
<sequence>MSARAEAAGPCVLCRREPAGEARAVCRAAAGSVAGRPPGAGPAGTSCFAPDRRNPVGTVHDATGDAFGGRPAPAVAAAT</sequence>
<gene>
    <name evidence="2" type="ORF">GCM10019016_017270</name>
</gene>
<name>A0ABP6TI44_9ACTN</name>
<evidence type="ECO:0000313" key="3">
    <source>
        <dbReference type="Proteomes" id="UP001501455"/>
    </source>
</evidence>
<protein>
    <submittedName>
        <fullName evidence="2">Uncharacterized protein</fullName>
    </submittedName>
</protein>
<organism evidence="2 3">
    <name type="scientific">Streptomyces prasinosporus</name>
    <dbReference type="NCBI Taxonomy" id="68256"/>
    <lineage>
        <taxon>Bacteria</taxon>
        <taxon>Bacillati</taxon>
        <taxon>Actinomycetota</taxon>
        <taxon>Actinomycetes</taxon>
        <taxon>Kitasatosporales</taxon>
        <taxon>Streptomycetaceae</taxon>
        <taxon>Streptomyces</taxon>
        <taxon>Streptomyces albogriseolus group</taxon>
    </lineage>
</organism>
<keyword evidence="3" id="KW-1185">Reference proteome</keyword>
<dbReference type="EMBL" id="BAAAXF010000018">
    <property type="protein sequence ID" value="GAA3494627.1"/>
    <property type="molecule type" value="Genomic_DNA"/>
</dbReference>
<dbReference type="RefSeq" id="WP_345574473.1">
    <property type="nucleotide sequence ID" value="NZ_BAAAXF010000018.1"/>
</dbReference>
<evidence type="ECO:0000256" key="1">
    <source>
        <dbReference type="SAM" id="MobiDB-lite"/>
    </source>
</evidence>
<proteinExistence type="predicted"/>
<reference evidence="3" key="1">
    <citation type="journal article" date="2019" name="Int. J. Syst. Evol. Microbiol.">
        <title>The Global Catalogue of Microorganisms (GCM) 10K type strain sequencing project: providing services to taxonomists for standard genome sequencing and annotation.</title>
        <authorList>
            <consortium name="The Broad Institute Genomics Platform"/>
            <consortium name="The Broad Institute Genome Sequencing Center for Infectious Disease"/>
            <person name="Wu L."/>
            <person name="Ma J."/>
        </authorList>
    </citation>
    <scope>NUCLEOTIDE SEQUENCE [LARGE SCALE GENOMIC DNA]</scope>
    <source>
        <strain evidence="3">JCM 4816</strain>
    </source>
</reference>